<keyword evidence="5" id="KW-0472">Membrane</keyword>
<keyword evidence="4" id="KW-1133">Transmembrane helix</keyword>
<dbReference type="Gene3D" id="3.40.50.300">
    <property type="entry name" value="P-loop containing nucleotide triphosphate hydrolases"/>
    <property type="match status" value="1"/>
</dbReference>
<dbReference type="PANTHER" id="PTHR11384">
    <property type="entry name" value="ATP-BINDING CASSETTE, SUB-FAMILY D MEMBER"/>
    <property type="match status" value="1"/>
</dbReference>
<evidence type="ECO:0000256" key="4">
    <source>
        <dbReference type="ARBA" id="ARBA00022989"/>
    </source>
</evidence>
<dbReference type="Proteomes" id="UP000681722">
    <property type="component" value="Unassembled WGS sequence"/>
</dbReference>
<accession>A0A816A670</accession>
<dbReference type="EMBL" id="CAJOBA010059387">
    <property type="protein sequence ID" value="CAF4315425.1"/>
    <property type="molecule type" value="Genomic_DNA"/>
</dbReference>
<keyword evidence="11" id="KW-1185">Reference proteome</keyword>
<organism evidence="8 11">
    <name type="scientific">Didymodactylos carnosus</name>
    <dbReference type="NCBI Taxonomy" id="1234261"/>
    <lineage>
        <taxon>Eukaryota</taxon>
        <taxon>Metazoa</taxon>
        <taxon>Spiralia</taxon>
        <taxon>Gnathifera</taxon>
        <taxon>Rotifera</taxon>
        <taxon>Eurotatoria</taxon>
        <taxon>Bdelloidea</taxon>
        <taxon>Philodinida</taxon>
        <taxon>Philodinidae</taxon>
        <taxon>Didymodactylos</taxon>
    </lineage>
</organism>
<dbReference type="Proteomes" id="UP000663829">
    <property type="component" value="Unassembled WGS sequence"/>
</dbReference>
<evidence type="ECO:0000313" key="7">
    <source>
        <dbReference type="EMBL" id="CAF1528590.1"/>
    </source>
</evidence>
<evidence type="ECO:0000256" key="5">
    <source>
        <dbReference type="ARBA" id="ARBA00023136"/>
    </source>
</evidence>
<comment type="caution">
    <text evidence="8">The sequence shown here is derived from an EMBL/GenBank/DDBJ whole genome shotgun (WGS) entry which is preliminary data.</text>
</comment>
<dbReference type="EMBL" id="CAJNOK010037172">
    <property type="protein sequence ID" value="CAF1528590.1"/>
    <property type="molecule type" value="Genomic_DNA"/>
</dbReference>
<name>A0A816A670_9BILA</name>
<feature type="domain" description="ABC transporter" evidence="6">
    <location>
        <begin position="60"/>
        <end position="191"/>
    </location>
</feature>
<comment type="similarity">
    <text evidence="1">Belongs to the ABC transporter superfamily. ABCD family. Peroxisomal fatty acyl CoA transporter (TC 3.A.1.203) subfamily.</text>
</comment>
<evidence type="ECO:0000259" key="6">
    <source>
        <dbReference type="Pfam" id="PF00005"/>
    </source>
</evidence>
<evidence type="ECO:0000313" key="11">
    <source>
        <dbReference type="Proteomes" id="UP000663829"/>
    </source>
</evidence>
<dbReference type="OrthoDB" id="10065860at2759"/>
<dbReference type="Proteomes" id="UP000682733">
    <property type="component" value="Unassembled WGS sequence"/>
</dbReference>
<dbReference type="InterPro" id="IPR003439">
    <property type="entry name" value="ABC_transporter-like_ATP-bd"/>
</dbReference>
<sequence length="220" mass="25353">QLKVLNKSHHYLQLKELELNRRIYVDNDDNILSLINVNIRISQTSHLLIQQLNFVLESKTSSLIITGPSGCGKSSLLRLLAGLNYNLTDDNDDEELIETSCIKILSKQSILLKQAKYGDSLLTIQKDEEHQSYQLLKQFNLHHLIDRYTWDTRQLWSKILSVGEQQRLIIVCSLLIGSDQIKCFVLDETTSGCDEQTERSIYNSLKQSPIQYITVSHRHN</sequence>
<gene>
    <name evidence="8" type="ORF">GPM918_LOCUS41822</name>
    <name evidence="7" type="ORF">OVA965_LOCUS38134</name>
    <name evidence="10" type="ORF">SRO942_LOCUS42940</name>
    <name evidence="9" type="ORF">TMI583_LOCUS39294</name>
</gene>
<dbReference type="SUPFAM" id="SSF52540">
    <property type="entry name" value="P-loop containing nucleoside triphosphate hydrolases"/>
    <property type="match status" value="1"/>
</dbReference>
<evidence type="ECO:0000313" key="8">
    <source>
        <dbReference type="EMBL" id="CAF1591846.1"/>
    </source>
</evidence>
<dbReference type="Pfam" id="PF00005">
    <property type="entry name" value="ABC_tran"/>
    <property type="match status" value="1"/>
</dbReference>
<keyword evidence="3" id="KW-0812">Transmembrane</keyword>
<dbReference type="InterPro" id="IPR027417">
    <property type="entry name" value="P-loop_NTPase"/>
</dbReference>
<dbReference type="GO" id="GO:0005524">
    <property type="term" value="F:ATP binding"/>
    <property type="evidence" value="ECO:0007669"/>
    <property type="project" value="InterPro"/>
</dbReference>
<evidence type="ECO:0000256" key="1">
    <source>
        <dbReference type="ARBA" id="ARBA00008575"/>
    </source>
</evidence>
<feature type="non-terminal residue" evidence="8">
    <location>
        <position position="1"/>
    </location>
</feature>
<evidence type="ECO:0000256" key="2">
    <source>
        <dbReference type="ARBA" id="ARBA00022448"/>
    </source>
</evidence>
<evidence type="ECO:0000256" key="3">
    <source>
        <dbReference type="ARBA" id="ARBA00022692"/>
    </source>
</evidence>
<dbReference type="PANTHER" id="PTHR11384:SF59">
    <property type="entry name" value="LYSOSOMAL COBALAMIN TRANSPORTER ABCD4"/>
    <property type="match status" value="1"/>
</dbReference>
<dbReference type="GO" id="GO:0016887">
    <property type="term" value="F:ATP hydrolysis activity"/>
    <property type="evidence" value="ECO:0007669"/>
    <property type="project" value="InterPro"/>
</dbReference>
<keyword evidence="2" id="KW-0813">Transport</keyword>
<dbReference type="EMBL" id="CAJNOQ010033832">
    <property type="protein sequence ID" value="CAF1591846.1"/>
    <property type="molecule type" value="Genomic_DNA"/>
</dbReference>
<dbReference type="InterPro" id="IPR050835">
    <property type="entry name" value="ABC_transporter_sub-D"/>
</dbReference>
<dbReference type="EMBL" id="CAJOBC010100012">
    <property type="protein sequence ID" value="CAF4464470.1"/>
    <property type="molecule type" value="Genomic_DNA"/>
</dbReference>
<dbReference type="Proteomes" id="UP000677228">
    <property type="component" value="Unassembled WGS sequence"/>
</dbReference>
<reference evidence="8" key="1">
    <citation type="submission" date="2021-02" db="EMBL/GenBank/DDBJ databases">
        <authorList>
            <person name="Nowell W R."/>
        </authorList>
    </citation>
    <scope>NUCLEOTIDE SEQUENCE</scope>
</reference>
<proteinExistence type="inferred from homology"/>
<dbReference type="AlphaFoldDB" id="A0A816A670"/>
<evidence type="ECO:0000313" key="9">
    <source>
        <dbReference type="EMBL" id="CAF4315425.1"/>
    </source>
</evidence>
<evidence type="ECO:0000313" key="10">
    <source>
        <dbReference type="EMBL" id="CAF4464470.1"/>
    </source>
</evidence>
<protein>
    <recommendedName>
        <fullName evidence="6">ABC transporter domain-containing protein</fullName>
    </recommendedName>
</protein>